<dbReference type="InterPro" id="IPR052049">
    <property type="entry name" value="Electron_transfer_protein"/>
</dbReference>
<keyword evidence="4 8" id="KW-0812">Transmembrane</keyword>
<dbReference type="EMBL" id="CP011545">
    <property type="protein sequence ID" value="AKK08374.1"/>
    <property type="molecule type" value="Genomic_DNA"/>
</dbReference>
<keyword evidence="3" id="KW-1003">Cell membrane</keyword>
<name>A0A0G3H4P4_9CORY</name>
<comment type="subcellular location">
    <subcellularLocation>
        <location evidence="1">Cell membrane</location>
        <topology evidence="1">Multi-pass membrane protein</topology>
    </subcellularLocation>
</comment>
<feature type="transmembrane region" description="Helical" evidence="8">
    <location>
        <begin position="178"/>
        <end position="203"/>
    </location>
</feature>
<reference evidence="9 10" key="1">
    <citation type="journal article" date="2015" name="Genome Announc.">
        <title>Complete Genome Sequence of the Type Strain Corynebacterium testudinoris DSM 44614, Recovered from Necrotic Lesions in the Mouth of a Tortoise.</title>
        <authorList>
            <person name="Ruckert C."/>
            <person name="Kriete M."/>
            <person name="Jaenicke S."/>
            <person name="Winkler A."/>
            <person name="Tauch A."/>
        </authorList>
    </citation>
    <scope>NUCLEOTIDE SEQUENCE [LARGE SCALE GENOMIC DNA]</scope>
    <source>
        <strain evidence="9 10">DSM 44614</strain>
    </source>
</reference>
<keyword evidence="6 8" id="KW-0472">Membrane</keyword>
<evidence type="ECO:0000256" key="5">
    <source>
        <dbReference type="ARBA" id="ARBA00022989"/>
    </source>
</evidence>
<proteinExistence type="inferred from homology"/>
<protein>
    <submittedName>
        <fullName evidence="9">Formate-dependent nitrite reductase, membrane component</fullName>
    </submittedName>
</protein>
<evidence type="ECO:0000256" key="7">
    <source>
        <dbReference type="SAM" id="MobiDB-lite"/>
    </source>
</evidence>
<evidence type="ECO:0000256" key="6">
    <source>
        <dbReference type="ARBA" id="ARBA00023136"/>
    </source>
</evidence>
<dbReference type="RefSeq" id="WP_047252744.1">
    <property type="nucleotide sequence ID" value="NZ_CP011545.1"/>
</dbReference>
<feature type="transmembrane region" description="Helical" evidence="8">
    <location>
        <begin position="137"/>
        <end position="157"/>
    </location>
</feature>
<evidence type="ECO:0000256" key="4">
    <source>
        <dbReference type="ARBA" id="ARBA00022692"/>
    </source>
</evidence>
<evidence type="ECO:0000256" key="2">
    <source>
        <dbReference type="ARBA" id="ARBA00008929"/>
    </source>
</evidence>
<feature type="region of interest" description="Disordered" evidence="7">
    <location>
        <begin position="1"/>
        <end position="38"/>
    </location>
</feature>
<dbReference type="GO" id="GO:0005886">
    <property type="term" value="C:plasma membrane"/>
    <property type="evidence" value="ECO:0007669"/>
    <property type="project" value="UniProtKB-SubCell"/>
</dbReference>
<dbReference type="KEGG" id="cted:CTEST_04635"/>
<evidence type="ECO:0000256" key="3">
    <source>
        <dbReference type="ARBA" id="ARBA00022475"/>
    </source>
</evidence>
<keyword evidence="5 8" id="KW-1133">Transmembrane helix</keyword>
<reference evidence="10" key="2">
    <citation type="submission" date="2015-05" db="EMBL/GenBank/DDBJ databases">
        <title>Complete genome sequence of Corynebacterium testudinoris DSM 44614, recovered from necrotic lesions in the mouth of a tortoise.</title>
        <authorList>
            <person name="Ruckert C."/>
            <person name="Albersmeier A."/>
            <person name="Winkler A."/>
            <person name="Tauch A."/>
        </authorList>
    </citation>
    <scope>NUCLEOTIDE SEQUENCE [LARGE SCALE GENOMIC DNA]</scope>
    <source>
        <strain evidence="10">DSM 44614</strain>
    </source>
</reference>
<feature type="compositionally biased region" description="Basic and acidic residues" evidence="7">
    <location>
        <begin position="1"/>
        <end position="16"/>
    </location>
</feature>
<evidence type="ECO:0000256" key="8">
    <source>
        <dbReference type="SAM" id="Phobius"/>
    </source>
</evidence>
<feature type="transmembrane region" description="Helical" evidence="8">
    <location>
        <begin position="215"/>
        <end position="236"/>
    </location>
</feature>
<dbReference type="InterPro" id="IPR005614">
    <property type="entry name" value="NrfD-like"/>
</dbReference>
<organism evidence="9 10">
    <name type="scientific">Corynebacterium testudinoris</name>
    <dbReference type="NCBI Taxonomy" id="136857"/>
    <lineage>
        <taxon>Bacteria</taxon>
        <taxon>Bacillati</taxon>
        <taxon>Actinomycetota</taxon>
        <taxon>Actinomycetes</taxon>
        <taxon>Mycobacteriales</taxon>
        <taxon>Corynebacteriaceae</taxon>
        <taxon>Corynebacterium</taxon>
    </lineage>
</organism>
<dbReference type="AlphaFoldDB" id="A0A0G3H4P4"/>
<dbReference type="Proteomes" id="UP000035540">
    <property type="component" value="Chromosome"/>
</dbReference>
<dbReference type="PANTHER" id="PTHR34856:SF2">
    <property type="entry name" value="PROTEIN NRFD"/>
    <property type="match status" value="1"/>
</dbReference>
<dbReference type="PANTHER" id="PTHR34856">
    <property type="entry name" value="PROTEIN NRFD"/>
    <property type="match status" value="1"/>
</dbReference>
<sequence length="365" mass="37904">MTSRFDSYRDPVEPRRRGSGGGRKKKRHGAGAMDGSREERMVPDMQFESYYGKPVVKAPPWEWPIGTYLFLGGVAGGSALLGAGAQLSNRPILRRNSRLAAFTAASVGSLALIADLGRPERLLHMFRVFKLSSPMNVGSWILASFSTLAAVSAAAEADDLTGRRLPLPQVARTVTHQAAAPTAGLIAGALGAPLAVYTAVLFGDTSNPAWNSAKFHLPFLFVSSASAASGGLGMLTTPVAEAGPARALAVVGAACDVAATKAMHAQIDEISMEPYEHGTAGKLLHWAERLVIAGGLGALIGGGNRKIAAASGAALLAGSALTRFGVLEAGLHSVTDPKYVIEPQKRRLEDRVNAGDTGEGITTAG</sequence>
<dbReference type="Pfam" id="PF03916">
    <property type="entry name" value="NrfD"/>
    <property type="match status" value="1"/>
</dbReference>
<feature type="transmembrane region" description="Helical" evidence="8">
    <location>
        <begin position="99"/>
        <end position="117"/>
    </location>
</feature>
<comment type="similarity">
    <text evidence="2">Belongs to the NrfD family.</text>
</comment>
<gene>
    <name evidence="9" type="ORF">CTEST_04635</name>
</gene>
<keyword evidence="10" id="KW-1185">Reference proteome</keyword>
<feature type="transmembrane region" description="Helical" evidence="8">
    <location>
        <begin position="65"/>
        <end position="87"/>
    </location>
</feature>
<accession>A0A0G3H4P4</accession>
<evidence type="ECO:0000256" key="1">
    <source>
        <dbReference type="ARBA" id="ARBA00004651"/>
    </source>
</evidence>
<dbReference type="Gene3D" id="1.20.1630.10">
    <property type="entry name" value="Formate dehydrogenase/DMSO reductase domain"/>
    <property type="match status" value="1"/>
</dbReference>
<evidence type="ECO:0000313" key="9">
    <source>
        <dbReference type="EMBL" id="AKK08374.1"/>
    </source>
</evidence>
<evidence type="ECO:0000313" key="10">
    <source>
        <dbReference type="Proteomes" id="UP000035540"/>
    </source>
</evidence>
<dbReference type="STRING" id="136857.CTEST_04635"/>
<dbReference type="PATRIC" id="fig|136857.5.peg.919"/>